<reference evidence="3" key="1">
    <citation type="journal article" date="2019" name="Int. J. Syst. Evol. Microbiol.">
        <title>The Global Catalogue of Microorganisms (GCM) 10K type strain sequencing project: providing services to taxonomists for standard genome sequencing and annotation.</title>
        <authorList>
            <consortium name="The Broad Institute Genomics Platform"/>
            <consortium name="The Broad Institute Genome Sequencing Center for Infectious Disease"/>
            <person name="Wu L."/>
            <person name="Ma J."/>
        </authorList>
    </citation>
    <scope>NUCLEOTIDE SEQUENCE [LARGE SCALE GENOMIC DNA]</scope>
    <source>
        <strain evidence="3">JCM 8201</strain>
    </source>
</reference>
<dbReference type="Pfam" id="PF19054">
    <property type="entry name" value="DUF5753"/>
    <property type="match status" value="1"/>
</dbReference>
<sequence length="360" mass="40456">MNEQERVAVANGFRAALGVAVDLATPEGLLSLQKFSEKAQRILARRNIKIMVLADSTVSDNLNKSTSRLPKRYFVQSLIRVLRMAIGEWGGDPDMIGTLRQWTIWYNDTVLAMSSGRPAPEIVLPRQVGTRVPLSLVHGGTDVGKGLGGSWRADPPPDPWEEYGDAAPDRFRRYLDLEREARVFKVYEPRTVPELLQTRDYARAVIAHALPDASEETVRRHVALRMRRFELLYRRPDRPVGWFLLEKAALFHPAVSPEVMQDQYRALLRAMSSRRVTLQVRTSLPRRSAPAGEAMTILRFADGGRSDIVYLPADGPTGTARGSILDQPEDFQEYAVKFANIGRDSKGEDSSRTFIEGLRT</sequence>
<dbReference type="Proteomes" id="UP001501842">
    <property type="component" value="Unassembled WGS sequence"/>
</dbReference>
<evidence type="ECO:0000313" key="3">
    <source>
        <dbReference type="Proteomes" id="UP001501842"/>
    </source>
</evidence>
<dbReference type="RefSeq" id="WP_344450090.1">
    <property type="nucleotide sequence ID" value="NZ_BAAATZ010000006.1"/>
</dbReference>
<proteinExistence type="predicted"/>
<dbReference type="InterPro" id="IPR043917">
    <property type="entry name" value="DUF5753"/>
</dbReference>
<keyword evidence="3" id="KW-1185">Reference proteome</keyword>
<protein>
    <recommendedName>
        <fullName evidence="1">DUF5753 domain-containing protein</fullName>
    </recommendedName>
</protein>
<comment type="caution">
    <text evidence="2">The sequence shown here is derived from an EMBL/GenBank/DDBJ whole genome shotgun (WGS) entry which is preliminary data.</text>
</comment>
<organism evidence="2 3">
    <name type="scientific">Actinocorallia aurantiaca</name>
    <dbReference type="NCBI Taxonomy" id="46204"/>
    <lineage>
        <taxon>Bacteria</taxon>
        <taxon>Bacillati</taxon>
        <taxon>Actinomycetota</taxon>
        <taxon>Actinomycetes</taxon>
        <taxon>Streptosporangiales</taxon>
        <taxon>Thermomonosporaceae</taxon>
        <taxon>Actinocorallia</taxon>
    </lineage>
</organism>
<gene>
    <name evidence="2" type="ORF">GCM10010439_21120</name>
</gene>
<accession>A0ABP6GK75</accession>
<evidence type="ECO:0000259" key="1">
    <source>
        <dbReference type="Pfam" id="PF19054"/>
    </source>
</evidence>
<dbReference type="EMBL" id="BAAATZ010000006">
    <property type="protein sequence ID" value="GAA2724147.1"/>
    <property type="molecule type" value="Genomic_DNA"/>
</dbReference>
<feature type="domain" description="DUF5753" evidence="1">
    <location>
        <begin position="171"/>
        <end position="356"/>
    </location>
</feature>
<evidence type="ECO:0000313" key="2">
    <source>
        <dbReference type="EMBL" id="GAA2724147.1"/>
    </source>
</evidence>
<name>A0ABP6GK75_9ACTN</name>